<gene>
    <name evidence="1" type="ORF">MPH_06880</name>
</gene>
<dbReference type="EMBL" id="AHHD01000288">
    <property type="protein sequence ID" value="EKG15914.1"/>
    <property type="molecule type" value="Genomic_DNA"/>
</dbReference>
<comment type="caution">
    <text evidence="1">The sequence shown here is derived from an EMBL/GenBank/DDBJ whole genome shotgun (WGS) entry which is preliminary data.</text>
</comment>
<dbReference type="InParanoid" id="K2S095"/>
<dbReference type="AlphaFoldDB" id="K2S095"/>
<reference evidence="1 2" key="1">
    <citation type="journal article" date="2012" name="BMC Genomics">
        <title>Tools to kill: Genome of one of the most destructive plant pathogenic fungi Macrophomina phaseolina.</title>
        <authorList>
            <person name="Islam M.S."/>
            <person name="Haque M.S."/>
            <person name="Islam M.M."/>
            <person name="Emdad E.M."/>
            <person name="Halim A."/>
            <person name="Hossen Q.M.M."/>
            <person name="Hossain M.Z."/>
            <person name="Ahmed B."/>
            <person name="Rahim S."/>
            <person name="Rahman M.S."/>
            <person name="Alam M.M."/>
            <person name="Hou S."/>
            <person name="Wan X."/>
            <person name="Saito J.A."/>
            <person name="Alam M."/>
        </authorList>
    </citation>
    <scope>NUCLEOTIDE SEQUENCE [LARGE SCALE GENOMIC DNA]</scope>
    <source>
        <strain evidence="1 2">MS6</strain>
    </source>
</reference>
<evidence type="ECO:0000313" key="1">
    <source>
        <dbReference type="EMBL" id="EKG15914.1"/>
    </source>
</evidence>
<proteinExistence type="predicted"/>
<protein>
    <submittedName>
        <fullName evidence="1">Uncharacterized protein</fullName>
    </submittedName>
</protein>
<dbReference type="VEuPathDB" id="FungiDB:MPH_06880"/>
<accession>K2S095</accession>
<sequence length="110" mass="12456">MRDDMKAIAPPAPVYDSRYIRQDPVEQANVDCAHANPLSKQPVALGSVPADYLRGMEFSELCIIRRHLTWGPTYRSSSHSFVFHDKIPVQRQDHVGAGGYVHKSPREPWT</sequence>
<dbReference type="Proteomes" id="UP000007129">
    <property type="component" value="Unassembled WGS sequence"/>
</dbReference>
<organism evidence="1 2">
    <name type="scientific">Macrophomina phaseolina (strain MS6)</name>
    <name type="common">Charcoal rot fungus</name>
    <dbReference type="NCBI Taxonomy" id="1126212"/>
    <lineage>
        <taxon>Eukaryota</taxon>
        <taxon>Fungi</taxon>
        <taxon>Dikarya</taxon>
        <taxon>Ascomycota</taxon>
        <taxon>Pezizomycotina</taxon>
        <taxon>Dothideomycetes</taxon>
        <taxon>Dothideomycetes incertae sedis</taxon>
        <taxon>Botryosphaeriales</taxon>
        <taxon>Botryosphaeriaceae</taxon>
        <taxon>Macrophomina</taxon>
    </lineage>
</organism>
<evidence type="ECO:0000313" key="2">
    <source>
        <dbReference type="Proteomes" id="UP000007129"/>
    </source>
</evidence>
<name>K2S095_MACPH</name>
<dbReference type="HOGENOM" id="CLU_2171553_0_0_1"/>